<dbReference type="EMBL" id="CAJOBJ010105884">
    <property type="protein sequence ID" value="CAF4608851.1"/>
    <property type="molecule type" value="Genomic_DNA"/>
</dbReference>
<sequence length="42" mass="4711">EPKLSSCLQSIPGVYTRAEILHERIDDEDDEDLPTPQNEAEG</sequence>
<dbReference type="AlphaFoldDB" id="A0A8S2WDR1"/>
<feature type="non-terminal residue" evidence="2">
    <location>
        <position position="1"/>
    </location>
</feature>
<reference evidence="2" key="1">
    <citation type="submission" date="2021-02" db="EMBL/GenBank/DDBJ databases">
        <authorList>
            <person name="Nowell W R."/>
        </authorList>
    </citation>
    <scope>NUCLEOTIDE SEQUENCE</scope>
</reference>
<dbReference type="EMBL" id="CAJOBH010063340">
    <property type="protein sequence ID" value="CAF4436059.1"/>
    <property type="molecule type" value="Genomic_DNA"/>
</dbReference>
<feature type="region of interest" description="Disordered" evidence="1">
    <location>
        <begin position="22"/>
        <end position="42"/>
    </location>
</feature>
<proteinExistence type="predicted"/>
<comment type="caution">
    <text evidence="2">The sequence shown here is derived from an EMBL/GenBank/DDBJ whole genome shotgun (WGS) entry which is preliminary data.</text>
</comment>
<dbReference type="Proteomes" id="UP000681967">
    <property type="component" value="Unassembled WGS sequence"/>
</dbReference>
<gene>
    <name evidence="2" type="ORF">BYL167_LOCUS33107</name>
    <name evidence="3" type="ORF">GIL414_LOCUS39262</name>
</gene>
<evidence type="ECO:0000256" key="1">
    <source>
        <dbReference type="SAM" id="MobiDB-lite"/>
    </source>
</evidence>
<evidence type="ECO:0000313" key="2">
    <source>
        <dbReference type="EMBL" id="CAF4436059.1"/>
    </source>
</evidence>
<evidence type="ECO:0000313" key="4">
    <source>
        <dbReference type="Proteomes" id="UP000681967"/>
    </source>
</evidence>
<accession>A0A8S2WDR1</accession>
<protein>
    <submittedName>
        <fullName evidence="2">Uncharacterized protein</fullName>
    </submittedName>
</protein>
<organism evidence="2 4">
    <name type="scientific">Rotaria magnacalcarata</name>
    <dbReference type="NCBI Taxonomy" id="392030"/>
    <lineage>
        <taxon>Eukaryota</taxon>
        <taxon>Metazoa</taxon>
        <taxon>Spiralia</taxon>
        <taxon>Gnathifera</taxon>
        <taxon>Rotifera</taxon>
        <taxon>Eurotatoria</taxon>
        <taxon>Bdelloidea</taxon>
        <taxon>Philodinida</taxon>
        <taxon>Philodinidae</taxon>
        <taxon>Rotaria</taxon>
    </lineage>
</organism>
<dbReference type="Proteomes" id="UP000681720">
    <property type="component" value="Unassembled WGS sequence"/>
</dbReference>
<name>A0A8S2WDR1_9BILA</name>
<evidence type="ECO:0000313" key="3">
    <source>
        <dbReference type="EMBL" id="CAF4608851.1"/>
    </source>
</evidence>